<evidence type="ECO:0000313" key="11">
    <source>
        <dbReference type="Proteomes" id="UP000179807"/>
    </source>
</evidence>
<dbReference type="InterPro" id="IPR017441">
    <property type="entry name" value="Protein_kinase_ATP_BS"/>
</dbReference>
<dbReference type="VEuPathDB" id="TrichDB:TRFO_32592"/>
<dbReference type="PROSITE" id="PS00107">
    <property type="entry name" value="PROTEIN_KINASE_ATP"/>
    <property type="match status" value="1"/>
</dbReference>
<evidence type="ECO:0000256" key="4">
    <source>
        <dbReference type="ARBA" id="ARBA00022741"/>
    </source>
</evidence>
<dbReference type="InterPro" id="IPR011009">
    <property type="entry name" value="Kinase-like_dom_sf"/>
</dbReference>
<dbReference type="RefSeq" id="XP_068353815.1">
    <property type="nucleotide sequence ID" value="XM_068508584.1"/>
</dbReference>
<keyword evidence="2 8" id="KW-0723">Serine/threonine-protein kinase</keyword>
<dbReference type="Pfam" id="PF00069">
    <property type="entry name" value="Pkinase"/>
    <property type="match status" value="1"/>
</dbReference>
<proteinExistence type="inferred from homology"/>
<dbReference type="Proteomes" id="UP000179807">
    <property type="component" value="Unassembled WGS sequence"/>
</dbReference>
<dbReference type="InterPro" id="IPR050108">
    <property type="entry name" value="CDK"/>
</dbReference>
<dbReference type="FunFam" id="1.10.510.10:FF:000624">
    <property type="entry name" value="Mitogen-activated protein kinase"/>
    <property type="match status" value="1"/>
</dbReference>
<dbReference type="InterPro" id="IPR000719">
    <property type="entry name" value="Prot_kinase_dom"/>
</dbReference>
<evidence type="ECO:0000259" key="9">
    <source>
        <dbReference type="PROSITE" id="PS50011"/>
    </source>
</evidence>
<dbReference type="PANTHER" id="PTHR24056:SF546">
    <property type="entry name" value="CYCLIN-DEPENDENT KINASE 12"/>
    <property type="match status" value="1"/>
</dbReference>
<dbReference type="Gene3D" id="1.10.510.10">
    <property type="entry name" value="Transferase(Phosphotransferase) domain 1"/>
    <property type="match status" value="1"/>
</dbReference>
<dbReference type="PROSITE" id="PS00108">
    <property type="entry name" value="PROTEIN_KINASE_ST"/>
    <property type="match status" value="1"/>
</dbReference>
<dbReference type="InterPro" id="IPR008271">
    <property type="entry name" value="Ser/Thr_kinase_AS"/>
</dbReference>
<comment type="caution">
    <text evidence="10">The sequence shown here is derived from an EMBL/GenBank/DDBJ whole genome shotgun (WGS) entry which is preliminary data.</text>
</comment>
<evidence type="ECO:0000256" key="2">
    <source>
        <dbReference type="ARBA" id="ARBA00022527"/>
    </source>
</evidence>
<dbReference type="SUPFAM" id="SSF56112">
    <property type="entry name" value="Protein kinase-like (PK-like)"/>
    <property type="match status" value="1"/>
</dbReference>
<dbReference type="PANTHER" id="PTHR24056">
    <property type="entry name" value="CELL DIVISION PROTEIN KINASE"/>
    <property type="match status" value="1"/>
</dbReference>
<keyword evidence="4 7" id="KW-0547">Nucleotide-binding</keyword>
<evidence type="ECO:0000256" key="1">
    <source>
        <dbReference type="ARBA" id="ARBA00006485"/>
    </source>
</evidence>
<name>A0A1J4JNH1_9EUKA</name>
<dbReference type="GO" id="GO:0032968">
    <property type="term" value="P:positive regulation of transcription elongation by RNA polymerase II"/>
    <property type="evidence" value="ECO:0007669"/>
    <property type="project" value="TreeGrafter"/>
</dbReference>
<dbReference type="PROSITE" id="PS50011">
    <property type="entry name" value="PROTEIN_KINASE_DOM"/>
    <property type="match status" value="1"/>
</dbReference>
<keyword evidence="6 7" id="KW-0067">ATP-binding</keyword>
<protein>
    <submittedName>
        <fullName evidence="10">CMGC family protein kinase</fullName>
    </submittedName>
</protein>
<dbReference type="Gene3D" id="3.30.200.20">
    <property type="entry name" value="Phosphorylase Kinase, domain 1"/>
    <property type="match status" value="1"/>
</dbReference>
<comment type="similarity">
    <text evidence="1">Belongs to the protein kinase superfamily. CMGC Ser/Thr protein kinase family. CDC2/CDKX subfamily.</text>
</comment>
<dbReference type="GO" id="GO:0005634">
    <property type="term" value="C:nucleus"/>
    <property type="evidence" value="ECO:0007669"/>
    <property type="project" value="TreeGrafter"/>
</dbReference>
<evidence type="ECO:0000256" key="8">
    <source>
        <dbReference type="RuleBase" id="RU000304"/>
    </source>
</evidence>
<evidence type="ECO:0000313" key="10">
    <source>
        <dbReference type="EMBL" id="OHT00679.1"/>
    </source>
</evidence>
<gene>
    <name evidence="10" type="ORF">TRFO_32592</name>
</gene>
<evidence type="ECO:0000256" key="6">
    <source>
        <dbReference type="ARBA" id="ARBA00022840"/>
    </source>
</evidence>
<feature type="binding site" evidence="7">
    <location>
        <position position="45"/>
    </location>
    <ligand>
        <name>ATP</name>
        <dbReference type="ChEBI" id="CHEBI:30616"/>
    </ligand>
</feature>
<organism evidence="10 11">
    <name type="scientific">Tritrichomonas foetus</name>
    <dbReference type="NCBI Taxonomy" id="1144522"/>
    <lineage>
        <taxon>Eukaryota</taxon>
        <taxon>Metamonada</taxon>
        <taxon>Parabasalia</taxon>
        <taxon>Tritrichomonadida</taxon>
        <taxon>Tritrichomonadidae</taxon>
        <taxon>Tritrichomonas</taxon>
    </lineage>
</organism>
<evidence type="ECO:0000256" key="3">
    <source>
        <dbReference type="ARBA" id="ARBA00022679"/>
    </source>
</evidence>
<dbReference type="GO" id="GO:0008353">
    <property type="term" value="F:RNA polymerase II CTD heptapeptide repeat kinase activity"/>
    <property type="evidence" value="ECO:0007669"/>
    <property type="project" value="TreeGrafter"/>
</dbReference>
<dbReference type="GO" id="GO:0000307">
    <property type="term" value="C:cyclin-dependent protein kinase holoenzyme complex"/>
    <property type="evidence" value="ECO:0007669"/>
    <property type="project" value="TreeGrafter"/>
</dbReference>
<accession>A0A1J4JNH1</accession>
<keyword evidence="11" id="KW-1185">Reference proteome</keyword>
<sequence length="353" mass="39953">MNTSLGGFIPPINDEFDIISQVGRGGYGNVFKAVENSTGDVVALKKVNTFNTHSGLPLAYYREVKCLKELKESDNVLNIRRVIKSEDEHCLYLVLDYCEYDLSGLIHKHGLSADQIKSYMKQILLGTQAIHSKGFVHRDFKPSNILVTKNNVLKIADFGLARKLDKNRPLTPKVMTQSYRPPEILLGESNYDHSVDIWSLACVFYEMLTGKVLFKPSTSSDVSQLCSIFQICGSPNEQNWPGFDELPNSDFVKMMRSFNPVLRELLEQTIPSQFHSLIGLLESMLQLDPSKRINVQQALDHPFFSDDFVLPMLTHPEAHAMNVFSVNVPLAKNIERMKNFLRPERVLPPPILA</sequence>
<evidence type="ECO:0000256" key="7">
    <source>
        <dbReference type="PROSITE-ProRule" id="PRU10141"/>
    </source>
</evidence>
<keyword evidence="3" id="KW-0808">Transferase</keyword>
<dbReference type="GeneID" id="94843288"/>
<feature type="domain" description="Protein kinase" evidence="9">
    <location>
        <begin position="16"/>
        <end position="304"/>
    </location>
</feature>
<dbReference type="AlphaFoldDB" id="A0A1J4JNH1"/>
<keyword evidence="5 10" id="KW-0418">Kinase</keyword>
<dbReference type="OrthoDB" id="204883at2759"/>
<dbReference type="GO" id="GO:0005524">
    <property type="term" value="F:ATP binding"/>
    <property type="evidence" value="ECO:0007669"/>
    <property type="project" value="UniProtKB-UniRule"/>
</dbReference>
<evidence type="ECO:0000256" key="5">
    <source>
        <dbReference type="ARBA" id="ARBA00022777"/>
    </source>
</evidence>
<reference evidence="10" key="1">
    <citation type="submission" date="2016-10" db="EMBL/GenBank/DDBJ databases">
        <authorList>
            <person name="Benchimol M."/>
            <person name="Almeida L.G."/>
            <person name="Vasconcelos A.T."/>
            <person name="Perreira-Neves A."/>
            <person name="Rosa I.A."/>
            <person name="Tasca T."/>
            <person name="Bogo M.R."/>
            <person name="de Souza W."/>
        </authorList>
    </citation>
    <scope>NUCLEOTIDE SEQUENCE [LARGE SCALE GENOMIC DNA]</scope>
    <source>
        <strain evidence="10">K</strain>
    </source>
</reference>
<dbReference type="EMBL" id="MLAK01000944">
    <property type="protein sequence ID" value="OHT00679.1"/>
    <property type="molecule type" value="Genomic_DNA"/>
</dbReference>